<gene>
    <name evidence="1" type="ORF">DHETER_LOCUS9369</name>
</gene>
<evidence type="ECO:0000313" key="2">
    <source>
        <dbReference type="Proteomes" id="UP000789702"/>
    </source>
</evidence>
<dbReference type="EMBL" id="CAJVPU010016338">
    <property type="protein sequence ID" value="CAG8652530.1"/>
    <property type="molecule type" value="Genomic_DNA"/>
</dbReference>
<organism evidence="1 2">
    <name type="scientific">Dentiscutata heterogama</name>
    <dbReference type="NCBI Taxonomy" id="1316150"/>
    <lineage>
        <taxon>Eukaryota</taxon>
        <taxon>Fungi</taxon>
        <taxon>Fungi incertae sedis</taxon>
        <taxon>Mucoromycota</taxon>
        <taxon>Glomeromycotina</taxon>
        <taxon>Glomeromycetes</taxon>
        <taxon>Diversisporales</taxon>
        <taxon>Gigasporaceae</taxon>
        <taxon>Dentiscutata</taxon>
    </lineage>
</organism>
<dbReference type="Proteomes" id="UP000789702">
    <property type="component" value="Unassembled WGS sequence"/>
</dbReference>
<evidence type="ECO:0000313" key="1">
    <source>
        <dbReference type="EMBL" id="CAG8652530.1"/>
    </source>
</evidence>
<accession>A0ACA9NFG0</accession>
<comment type="caution">
    <text evidence="1">The sequence shown here is derived from an EMBL/GenBank/DDBJ whole genome shotgun (WGS) entry which is preliminary data.</text>
</comment>
<feature type="non-terminal residue" evidence="1">
    <location>
        <position position="201"/>
    </location>
</feature>
<sequence length="201" mass="22510">MSMLLCELGKTGVMVPVIGLGCTGMSEYYGSSNEVDNINVLDHSVELKCNLWDTAVRTGHNEMLLSKVLKDRRHDVFLCTKFGIVRSPDGQVSGINGTQTMFVKLVRKKCIFYISPIEDTVTTMAELVREGKIKYLGLSECTADILRRAHKVHPISALQKIKYLEENVVAANIQLSANELSEIRKAIDSIEIFGYRQISRK</sequence>
<protein>
    <submittedName>
        <fullName evidence="1">13123_t:CDS:1</fullName>
    </submittedName>
</protein>
<name>A0ACA9NFG0_9GLOM</name>
<reference evidence="1" key="1">
    <citation type="submission" date="2021-06" db="EMBL/GenBank/DDBJ databases">
        <authorList>
            <person name="Kallberg Y."/>
            <person name="Tangrot J."/>
            <person name="Rosling A."/>
        </authorList>
    </citation>
    <scope>NUCLEOTIDE SEQUENCE</scope>
    <source>
        <strain evidence="1">IL203A</strain>
    </source>
</reference>
<proteinExistence type="predicted"/>
<keyword evidence="2" id="KW-1185">Reference proteome</keyword>